<comment type="similarity">
    <text evidence="1">Belongs to the DegT/DnrJ/EryC1 family.</text>
</comment>
<dbReference type="EMBL" id="PFOB01000016">
    <property type="protein sequence ID" value="PIZ63687.1"/>
    <property type="molecule type" value="Genomic_DNA"/>
</dbReference>
<organism evidence="2 3">
    <name type="scientific">Candidatus Roizmanbacteria bacterium CG_4_10_14_0_2_um_filter_39_13</name>
    <dbReference type="NCBI Taxonomy" id="1974825"/>
    <lineage>
        <taxon>Bacteria</taxon>
        <taxon>Candidatus Roizmaniibacteriota</taxon>
    </lineage>
</organism>
<evidence type="ECO:0008006" key="4">
    <source>
        <dbReference type="Google" id="ProtNLM"/>
    </source>
</evidence>
<dbReference type="Gene3D" id="3.40.640.10">
    <property type="entry name" value="Type I PLP-dependent aspartate aminotransferase-like (Major domain)"/>
    <property type="match status" value="1"/>
</dbReference>
<dbReference type="InterPro" id="IPR015424">
    <property type="entry name" value="PyrdxlP-dep_Trfase"/>
</dbReference>
<keyword evidence="1" id="KW-0663">Pyridoxal phosphate</keyword>
<reference evidence="3" key="1">
    <citation type="submission" date="2017-09" db="EMBL/GenBank/DDBJ databases">
        <title>Depth-based differentiation of microbial function through sediment-hosted aquifers and enrichment of novel symbionts in the deep terrestrial subsurface.</title>
        <authorList>
            <person name="Probst A.J."/>
            <person name="Ladd B."/>
            <person name="Jarett J.K."/>
            <person name="Geller-Mcgrath D.E."/>
            <person name="Sieber C.M.K."/>
            <person name="Emerson J.B."/>
            <person name="Anantharaman K."/>
            <person name="Thomas B.C."/>
            <person name="Malmstrom R."/>
            <person name="Stieglmeier M."/>
            <person name="Klingl A."/>
            <person name="Woyke T."/>
            <person name="Ryan C.M."/>
            <person name="Banfield J.F."/>
        </authorList>
    </citation>
    <scope>NUCLEOTIDE SEQUENCE [LARGE SCALE GENOMIC DNA]</scope>
</reference>
<dbReference type="PANTHER" id="PTHR30244">
    <property type="entry name" value="TRANSAMINASE"/>
    <property type="match status" value="1"/>
</dbReference>
<dbReference type="InterPro" id="IPR000653">
    <property type="entry name" value="DegT/StrS_aminotransferase"/>
</dbReference>
<evidence type="ECO:0000256" key="1">
    <source>
        <dbReference type="RuleBase" id="RU004508"/>
    </source>
</evidence>
<evidence type="ECO:0000313" key="2">
    <source>
        <dbReference type="EMBL" id="PIZ63687.1"/>
    </source>
</evidence>
<evidence type="ECO:0000313" key="3">
    <source>
        <dbReference type="Proteomes" id="UP000228503"/>
    </source>
</evidence>
<dbReference type="InterPro" id="IPR015421">
    <property type="entry name" value="PyrdxlP-dep_Trfase_major"/>
</dbReference>
<proteinExistence type="inferred from homology"/>
<protein>
    <recommendedName>
        <fullName evidence="4">DegT/DnrJ/EryC1/StrS aminotransferase family protein</fullName>
    </recommendedName>
</protein>
<dbReference type="InterPro" id="IPR015422">
    <property type="entry name" value="PyrdxlP-dep_Trfase_small"/>
</dbReference>
<sequence length="399" mass="46000">MIFSEFAPNETSRDASLAMKLLFQPWRWRKGKEIHNLKRRLKSRFFTPDTHISLFLTGRAALYQYLSSLHLHPTDEVLVQAFTCEAVILPILELELTPVYVDVNSEDFSMNIQDLKKKYSPRARVLIIQHSFGITPKDRRKLIEFAKFHKLHLIEDVAHGFNQWLFRTKRYTGAVLMSFGRSKLFSSVFGGAIAVRGVRAGKSIQIGERTLPNPSFWMLLQIIFYKINSVIIKSTYSIKIGKIIHFMFKQFDLIIPEVTKEEKKGHFNYSFLRTFPNCAAIFMLEQLNRFNDVSSKRKKASQFFDTKFNINTAHTLGLLRYPVLCDDPNKIRSLALKQNIQLGRWYSQAVAPNELDLELVGYTAGSCPNAESLCKRIINLPTLISIPDAKRMVKILTQS</sequence>
<dbReference type="GO" id="GO:0000271">
    <property type="term" value="P:polysaccharide biosynthetic process"/>
    <property type="evidence" value="ECO:0007669"/>
    <property type="project" value="TreeGrafter"/>
</dbReference>
<name>A0A2M7U0U2_9BACT</name>
<dbReference type="Pfam" id="PF01041">
    <property type="entry name" value="DegT_DnrJ_EryC1"/>
    <property type="match status" value="2"/>
</dbReference>
<dbReference type="AlphaFoldDB" id="A0A2M7U0U2"/>
<dbReference type="Gene3D" id="3.90.1150.10">
    <property type="entry name" value="Aspartate Aminotransferase, domain 1"/>
    <property type="match status" value="1"/>
</dbReference>
<gene>
    <name evidence="2" type="ORF">COY16_01270</name>
</gene>
<comment type="caution">
    <text evidence="2">The sequence shown here is derived from an EMBL/GenBank/DDBJ whole genome shotgun (WGS) entry which is preliminary data.</text>
</comment>
<dbReference type="SUPFAM" id="SSF53383">
    <property type="entry name" value="PLP-dependent transferases"/>
    <property type="match status" value="1"/>
</dbReference>
<dbReference type="GO" id="GO:0008483">
    <property type="term" value="F:transaminase activity"/>
    <property type="evidence" value="ECO:0007669"/>
    <property type="project" value="TreeGrafter"/>
</dbReference>
<accession>A0A2M7U0U2</accession>
<dbReference type="PANTHER" id="PTHR30244:SF34">
    <property type="entry name" value="DTDP-4-AMINO-4,6-DIDEOXYGALACTOSE TRANSAMINASE"/>
    <property type="match status" value="1"/>
</dbReference>
<dbReference type="Proteomes" id="UP000228503">
    <property type="component" value="Unassembled WGS sequence"/>
</dbReference>
<dbReference type="GO" id="GO:0030170">
    <property type="term" value="F:pyridoxal phosphate binding"/>
    <property type="evidence" value="ECO:0007669"/>
    <property type="project" value="TreeGrafter"/>
</dbReference>